<name>A0A5K7SE71_9BACT</name>
<evidence type="ECO:0000313" key="2">
    <source>
        <dbReference type="Proteomes" id="UP001193389"/>
    </source>
</evidence>
<dbReference type="Proteomes" id="UP001193389">
    <property type="component" value="Chromosome"/>
</dbReference>
<keyword evidence="2" id="KW-1185">Reference proteome</keyword>
<dbReference type="RefSeq" id="WP_318348119.1">
    <property type="nucleotide sequence ID" value="NZ_AP018694.1"/>
</dbReference>
<dbReference type="KEGG" id="anf:AQPE_4100"/>
<evidence type="ECO:0000313" key="1">
    <source>
        <dbReference type="EMBL" id="BBE19912.1"/>
    </source>
</evidence>
<dbReference type="EMBL" id="AP018694">
    <property type="protein sequence ID" value="BBE19912.1"/>
    <property type="molecule type" value="Genomic_DNA"/>
</dbReference>
<protein>
    <submittedName>
        <fullName evidence="1">Tetracycline resistance element mobilization regulatory protein rteC</fullName>
    </submittedName>
</protein>
<organism evidence="1 2">
    <name type="scientific">Aquipluma nitroreducens</name>
    <dbReference type="NCBI Taxonomy" id="2010828"/>
    <lineage>
        <taxon>Bacteria</taxon>
        <taxon>Pseudomonadati</taxon>
        <taxon>Bacteroidota</taxon>
        <taxon>Bacteroidia</taxon>
        <taxon>Marinilabiliales</taxon>
        <taxon>Prolixibacteraceae</taxon>
        <taxon>Aquipluma</taxon>
    </lineage>
</organism>
<proteinExistence type="predicted"/>
<reference evidence="1" key="1">
    <citation type="journal article" date="2020" name="Int. J. Syst. Evol. Microbiol.">
        <title>Aquipluma nitroreducens gen. nov. sp. nov., a novel facultatively anaerobic bacterium isolated from a freshwater lake.</title>
        <authorList>
            <person name="Watanabe M."/>
            <person name="Kojima H."/>
            <person name="Fukui M."/>
        </authorList>
    </citation>
    <scope>NUCLEOTIDE SEQUENCE</scope>
    <source>
        <strain evidence="1">MeG22</strain>
    </source>
</reference>
<dbReference type="InterPro" id="IPR018534">
    <property type="entry name" value="Tet_reg_excision_RteC"/>
</dbReference>
<dbReference type="AlphaFoldDB" id="A0A5K7SE71"/>
<dbReference type="Pfam" id="PF09357">
    <property type="entry name" value="RteC"/>
    <property type="match status" value="1"/>
</dbReference>
<sequence length="278" mass="33417">MGTFCEIILELENDLSRMKKVSEKLPDQMEYAIGHCKIALDRMRELVINHGFPDQESEIYFFKKIKPTVYSKLLYYRAVFDLESKCQKADTSVIRRYLQKRLYKINEYMEEHQVKVQYFKCGYKHLDEKYFVRGTTEIPLELRGSHHLMDEDFFTWHDHTFSVILANEMLTEYIRKELERIDRPAEFNQSHYKSPLKWTGHKIDLGEIIYALLYSGVVNNGNASIIELAEAFEQIFNVEIKEDIYRYRLDIQRRKIERTKFLNQLIAILRRMIDEKDE</sequence>
<gene>
    <name evidence="1" type="ORF">AQPE_4100</name>
</gene>
<accession>A0A5K7SE71</accession>